<evidence type="ECO:0000313" key="6">
    <source>
        <dbReference type="EMBL" id="WIW96164.1"/>
    </source>
</evidence>
<proteinExistence type="inferred from homology"/>
<organism evidence="6 7">
    <name type="scientific">Altererythrobacter rubellus</name>
    <dbReference type="NCBI Taxonomy" id="2173831"/>
    <lineage>
        <taxon>Bacteria</taxon>
        <taxon>Pseudomonadati</taxon>
        <taxon>Pseudomonadota</taxon>
        <taxon>Alphaproteobacteria</taxon>
        <taxon>Sphingomonadales</taxon>
        <taxon>Erythrobacteraceae</taxon>
        <taxon>Altererythrobacter</taxon>
    </lineage>
</organism>
<protein>
    <recommendedName>
        <fullName evidence="5">Ubiquinone biosynthesis O-methyltransferase</fullName>
    </recommendedName>
    <alternativeName>
        <fullName evidence="5">2-polyprenyl-6-hydroxyphenol methylase</fullName>
        <ecNumber evidence="5">2.1.1.222</ecNumber>
    </alternativeName>
    <alternativeName>
        <fullName evidence="5">3-demethylubiquinone 3-O-methyltransferase</fullName>
        <ecNumber evidence="5">2.1.1.64</ecNumber>
    </alternativeName>
</protein>
<comment type="catalytic activity">
    <reaction evidence="5">
        <text>a 3-(all-trans-polyprenyl)benzene-1,2-diol + S-adenosyl-L-methionine = a 2-methoxy-6-(all-trans-polyprenyl)phenol + S-adenosyl-L-homocysteine + H(+)</text>
        <dbReference type="Rhea" id="RHEA:31411"/>
        <dbReference type="Rhea" id="RHEA-COMP:9550"/>
        <dbReference type="Rhea" id="RHEA-COMP:9551"/>
        <dbReference type="ChEBI" id="CHEBI:15378"/>
        <dbReference type="ChEBI" id="CHEBI:57856"/>
        <dbReference type="ChEBI" id="CHEBI:59789"/>
        <dbReference type="ChEBI" id="CHEBI:62729"/>
        <dbReference type="ChEBI" id="CHEBI:62731"/>
        <dbReference type="EC" id="2.1.1.222"/>
    </reaction>
</comment>
<dbReference type="InterPro" id="IPR029063">
    <property type="entry name" value="SAM-dependent_MTases_sf"/>
</dbReference>
<dbReference type="GO" id="GO:0010420">
    <property type="term" value="F:polyprenyldihydroxybenzoate methyltransferase activity"/>
    <property type="evidence" value="ECO:0007669"/>
    <property type="project" value="InterPro"/>
</dbReference>
<dbReference type="Pfam" id="PF13489">
    <property type="entry name" value="Methyltransf_23"/>
    <property type="match status" value="1"/>
</dbReference>
<dbReference type="GO" id="GO:0061542">
    <property type="term" value="F:3-demethylubiquinol 3-O-methyltransferase activity"/>
    <property type="evidence" value="ECO:0007669"/>
    <property type="project" value="UniProtKB-UniRule"/>
</dbReference>
<feature type="binding site" evidence="5">
    <location>
        <position position="43"/>
    </location>
    <ligand>
        <name>S-adenosyl-L-methionine</name>
        <dbReference type="ChEBI" id="CHEBI:59789"/>
    </ligand>
</feature>
<keyword evidence="3 5" id="KW-0831">Ubiquinone biosynthesis</keyword>
<dbReference type="PANTHER" id="PTHR43464">
    <property type="entry name" value="METHYLTRANSFERASE"/>
    <property type="match status" value="1"/>
</dbReference>
<dbReference type="SUPFAM" id="SSF53335">
    <property type="entry name" value="S-adenosyl-L-methionine-dependent methyltransferases"/>
    <property type="match status" value="1"/>
</dbReference>
<keyword evidence="4 5" id="KW-0949">S-adenosyl-L-methionine</keyword>
<dbReference type="EC" id="2.1.1.222" evidence="5"/>
<dbReference type="AlphaFoldDB" id="A0A9Y2B996"/>
<dbReference type="NCBIfam" id="TIGR01983">
    <property type="entry name" value="UbiG"/>
    <property type="match status" value="1"/>
</dbReference>
<dbReference type="GO" id="GO:0032259">
    <property type="term" value="P:methylation"/>
    <property type="evidence" value="ECO:0007669"/>
    <property type="project" value="UniProtKB-KW"/>
</dbReference>
<feature type="binding site" evidence="5">
    <location>
        <position position="95"/>
    </location>
    <ligand>
        <name>S-adenosyl-L-methionine</name>
        <dbReference type="ChEBI" id="CHEBI:59789"/>
    </ligand>
</feature>
<dbReference type="KEGG" id="arue:QQX03_03390"/>
<comment type="pathway">
    <text evidence="5">Cofactor biosynthesis; ubiquinone biosynthesis.</text>
</comment>
<evidence type="ECO:0000256" key="4">
    <source>
        <dbReference type="ARBA" id="ARBA00022691"/>
    </source>
</evidence>
<dbReference type="HAMAP" id="MF_00472">
    <property type="entry name" value="UbiG"/>
    <property type="match status" value="1"/>
</dbReference>
<evidence type="ECO:0000313" key="7">
    <source>
        <dbReference type="Proteomes" id="UP001231445"/>
    </source>
</evidence>
<dbReference type="CDD" id="cd02440">
    <property type="entry name" value="AdoMet_MTases"/>
    <property type="match status" value="1"/>
</dbReference>
<comment type="catalytic activity">
    <reaction evidence="5">
        <text>a 3-demethylubiquinol + S-adenosyl-L-methionine = a ubiquinol + S-adenosyl-L-homocysteine + H(+)</text>
        <dbReference type="Rhea" id="RHEA:44380"/>
        <dbReference type="Rhea" id="RHEA-COMP:9566"/>
        <dbReference type="Rhea" id="RHEA-COMP:10914"/>
        <dbReference type="ChEBI" id="CHEBI:15378"/>
        <dbReference type="ChEBI" id="CHEBI:17976"/>
        <dbReference type="ChEBI" id="CHEBI:57856"/>
        <dbReference type="ChEBI" id="CHEBI:59789"/>
        <dbReference type="ChEBI" id="CHEBI:84422"/>
        <dbReference type="EC" id="2.1.1.64"/>
    </reaction>
</comment>
<dbReference type="GO" id="GO:0102208">
    <property type="term" value="F:2-polyprenyl-6-hydroxyphenol methylase activity"/>
    <property type="evidence" value="ECO:0007669"/>
    <property type="project" value="UniProtKB-EC"/>
</dbReference>
<evidence type="ECO:0000256" key="3">
    <source>
        <dbReference type="ARBA" id="ARBA00022688"/>
    </source>
</evidence>
<dbReference type="EC" id="2.1.1.64" evidence="5"/>
<evidence type="ECO:0000256" key="5">
    <source>
        <dbReference type="HAMAP-Rule" id="MF_00472"/>
    </source>
</evidence>
<dbReference type="EMBL" id="CP127221">
    <property type="protein sequence ID" value="WIW96164.1"/>
    <property type="molecule type" value="Genomic_DNA"/>
</dbReference>
<dbReference type="PANTHER" id="PTHR43464:SF19">
    <property type="entry name" value="UBIQUINONE BIOSYNTHESIS O-METHYLTRANSFERASE, MITOCHONDRIAL"/>
    <property type="match status" value="1"/>
</dbReference>
<feature type="binding site" evidence="5">
    <location>
        <position position="74"/>
    </location>
    <ligand>
        <name>S-adenosyl-L-methionine</name>
        <dbReference type="ChEBI" id="CHEBI:59789"/>
    </ligand>
</feature>
<comment type="function">
    <text evidence="5">O-methyltransferase that catalyzes the 2 O-methylation steps in the ubiquinone biosynthetic pathway.</text>
</comment>
<keyword evidence="1 5" id="KW-0489">Methyltransferase</keyword>
<dbReference type="InterPro" id="IPR010233">
    <property type="entry name" value="UbiG_MeTrfase"/>
</dbReference>
<dbReference type="Proteomes" id="UP001231445">
    <property type="component" value="Chromosome"/>
</dbReference>
<evidence type="ECO:0000256" key="2">
    <source>
        <dbReference type="ARBA" id="ARBA00022679"/>
    </source>
</evidence>
<dbReference type="Gene3D" id="3.40.50.150">
    <property type="entry name" value="Vaccinia Virus protein VP39"/>
    <property type="match status" value="1"/>
</dbReference>
<accession>A0A9Y2B996</accession>
<comment type="similarity">
    <text evidence="5">Belongs to the methyltransferase superfamily. UbiG/COQ3 family.</text>
</comment>
<name>A0A9Y2B996_9SPHN</name>
<sequence>MTNANVTNVTIRPEEEAHFSSLAREWWNAKGPMASLHEVNPVRLAFLREAIDMYWGDDVQARRPLSGKSALDVGCGAGLVCEPMARLGADVTGVDASAENIGVASAHAESSALDIRYMAGELASLTLGTFHLVTSFEVIEHVADKLVFLKQLATSLKPDGMLVMSTPNRTAASRLLLVEAAERVGYVPRGTHDWNDFITPEELGDLLAQAGMEMGNPRGIAWRPSKGLHLSDDLSLNYAFTARHAR</sequence>
<reference evidence="6 7" key="1">
    <citation type="submission" date="2023-06" db="EMBL/GenBank/DDBJ databases">
        <title>Altererythrobacter rubellus NBRC 112769 genome.</title>
        <authorList>
            <person name="Zhang K."/>
        </authorList>
    </citation>
    <scope>NUCLEOTIDE SEQUENCE [LARGE SCALE GENOMIC DNA]</scope>
    <source>
        <strain evidence="6 7">NBRC 112769</strain>
    </source>
</reference>
<feature type="binding site" evidence="5">
    <location>
        <position position="136"/>
    </location>
    <ligand>
        <name>S-adenosyl-L-methionine</name>
        <dbReference type="ChEBI" id="CHEBI:59789"/>
    </ligand>
</feature>
<dbReference type="RefSeq" id="WP_285976473.1">
    <property type="nucleotide sequence ID" value="NZ_CP127221.1"/>
</dbReference>
<keyword evidence="7" id="KW-1185">Reference proteome</keyword>
<gene>
    <name evidence="5 6" type="primary">ubiG</name>
    <name evidence="6" type="ORF">QQX03_03390</name>
</gene>
<evidence type="ECO:0000256" key="1">
    <source>
        <dbReference type="ARBA" id="ARBA00022603"/>
    </source>
</evidence>
<keyword evidence="2 5" id="KW-0808">Transferase</keyword>